<reference evidence="2 3" key="1">
    <citation type="submission" date="2023-05" db="EMBL/GenBank/DDBJ databases">
        <title>WGS assembly of Eleusine coracana.</title>
        <authorList>
            <person name="Jenkins J."/>
            <person name="Schmutz J."/>
            <person name="Lux T."/>
            <person name="Plott C."/>
            <person name="Mayer K."/>
            <person name="Qi P."/>
            <person name="Devos K."/>
        </authorList>
    </citation>
    <scope>NUCLEOTIDE SEQUENCE [LARGE SCALE GENOMIC DNA]</scope>
    <source>
        <tissue evidence="2">Leaves</tissue>
    </source>
</reference>
<gene>
    <name evidence="2" type="ORF">QOZ80_UnG0720780</name>
</gene>
<evidence type="ECO:0000256" key="1">
    <source>
        <dbReference type="SAM" id="MobiDB-lite"/>
    </source>
</evidence>
<comment type="caution">
    <text evidence="2">The sequence shown here is derived from an EMBL/GenBank/DDBJ whole genome shotgun (WGS) entry which is preliminary data.</text>
</comment>
<evidence type="ECO:0000313" key="2">
    <source>
        <dbReference type="EMBL" id="KAK2630887.1"/>
    </source>
</evidence>
<proteinExistence type="predicted"/>
<dbReference type="EMBL" id="MU847442">
    <property type="protein sequence ID" value="KAK2630887.1"/>
    <property type="molecule type" value="Genomic_DNA"/>
</dbReference>
<protein>
    <submittedName>
        <fullName evidence="2">Uncharacterized protein</fullName>
    </submittedName>
</protein>
<keyword evidence="3" id="KW-1185">Reference proteome</keyword>
<evidence type="ECO:0000313" key="3">
    <source>
        <dbReference type="Proteomes" id="UP001301735"/>
    </source>
</evidence>
<accession>A0AAV9FUK7</accession>
<organism evidence="2 3">
    <name type="scientific">Eleusine coracana subsp. coracana</name>
    <dbReference type="NCBI Taxonomy" id="191504"/>
    <lineage>
        <taxon>Eukaryota</taxon>
        <taxon>Viridiplantae</taxon>
        <taxon>Streptophyta</taxon>
        <taxon>Embryophyta</taxon>
        <taxon>Tracheophyta</taxon>
        <taxon>Spermatophyta</taxon>
        <taxon>Magnoliopsida</taxon>
        <taxon>Liliopsida</taxon>
        <taxon>Poales</taxon>
        <taxon>Poaceae</taxon>
        <taxon>PACMAD clade</taxon>
        <taxon>Chloridoideae</taxon>
        <taxon>Cynodonteae</taxon>
        <taxon>Eleusininae</taxon>
        <taxon>Eleusine</taxon>
    </lineage>
</organism>
<name>A0AAV9FUK7_ELECO</name>
<feature type="region of interest" description="Disordered" evidence="1">
    <location>
        <begin position="1"/>
        <end position="58"/>
    </location>
</feature>
<dbReference type="AlphaFoldDB" id="A0AAV9FUK7"/>
<feature type="compositionally biased region" description="Low complexity" evidence="1">
    <location>
        <begin position="42"/>
        <end position="54"/>
    </location>
</feature>
<dbReference type="Proteomes" id="UP001301735">
    <property type="component" value="Unassembled WGS sequence"/>
</dbReference>
<sequence>MEPTPEFHTPTGDPVWEQPPPQDEAGASTWQAGAWESQYDYPMPTSSSSSGPPSFATRSFSSRGFRELNYGMAELTRRVNDIDLRTESMQQTLTQHVTDTQQWQNFSDNQFRQLNAMMAQNQNNWDAFFRSQGYDPNQQV</sequence>